<keyword evidence="4" id="KW-1185">Reference proteome</keyword>
<dbReference type="GeneID" id="36320550"/>
<accession>A0A0F9WPI4</accession>
<keyword evidence="1" id="KW-0812">Transmembrane</keyword>
<feature type="transmembrane region" description="Helical" evidence="1">
    <location>
        <begin position="158"/>
        <end position="182"/>
    </location>
</feature>
<dbReference type="GO" id="GO:0004169">
    <property type="term" value="F:dolichyl-phosphate-mannose-protein mannosyltransferase activity"/>
    <property type="evidence" value="ECO:0007669"/>
    <property type="project" value="TreeGrafter"/>
</dbReference>
<reference evidence="3 4" key="1">
    <citation type="journal article" date="2015" name="Environ. Microbiol.">
        <title>Genome analyses suggest the presence of polyploidy and recent human-driven expansions in eight global populations of the honeybee pathogen Nosema ceranae.</title>
        <authorList>
            <person name="Pelin A."/>
            <person name="Selman M."/>
            <person name="Aris-Brosou S."/>
            <person name="Farinelli L."/>
            <person name="Corradi N."/>
        </authorList>
    </citation>
    <scope>NUCLEOTIDE SEQUENCE [LARGE SCALE GENOMIC DNA]</scope>
    <source>
        <strain evidence="3 4">PA08 1199</strain>
    </source>
</reference>
<sequence length="500" mass="58494">MKYLELSVWIVIVILSIKNANIDLDMKVIDSYKHNTFVLFNNPPFNGLFDFFLYEVIPVHFSNYAIYILKCLLLLNNNFSTILSCLIFSLPDFKPPCATIFSIYALFNDNIFYRSIFISLSLVSDLSSVFLIIILIVQITYNTYLFLIDNKKSVINTLVKYFINIFFILSTVICTYLLIFYIDYNIRYNIYDYNDLSLGFSGSFNNPNLQPTHEYITHGSLISIINMYHKCYLGSQGKDSVLGNRRSQDNNVWRILKTEGEGDIQNNDLVRLVNMKLQTVLSLNNVNNTDKFFNVELSDRDKVLQSKNDIFRVVCDKKLKARQNAFQLVNVNTGLYLGMRKINQNKQDELNVYASIYSNNKHRLWYISDNERNDDTTKIMLNYPKISLIQKIIEHTRHIINNVLIEDNIHSRLFLLLVPIISLYIIISKILKNRGYKSKNVSSLLITFFVNTVLLRFIYCGDRNVLMVNQVIVNYLFIKEVHKFSVYVYLLISLVFLIHR</sequence>
<keyword evidence="1" id="KW-1133">Transmembrane helix</keyword>
<organism evidence="3 4">
    <name type="scientific">Vairimorpha ceranae</name>
    <dbReference type="NCBI Taxonomy" id="40302"/>
    <lineage>
        <taxon>Eukaryota</taxon>
        <taxon>Fungi</taxon>
        <taxon>Fungi incertae sedis</taxon>
        <taxon>Microsporidia</taxon>
        <taxon>Nosematidae</taxon>
        <taxon>Vairimorpha</taxon>
    </lineage>
</organism>
<feature type="transmembrane region" description="Helical" evidence="1">
    <location>
        <begin position="481"/>
        <end position="498"/>
    </location>
</feature>
<dbReference type="EMBL" id="JPQZ01000042">
    <property type="protein sequence ID" value="KKO74853.1"/>
    <property type="molecule type" value="Genomic_DNA"/>
</dbReference>
<dbReference type="Gene3D" id="2.80.10.50">
    <property type="match status" value="1"/>
</dbReference>
<keyword evidence="1" id="KW-0472">Membrane</keyword>
<dbReference type="PANTHER" id="PTHR10050">
    <property type="entry name" value="DOLICHYL-PHOSPHATE-MANNOSE--PROTEIN MANNOSYLTRANSFERASE"/>
    <property type="match status" value="1"/>
</dbReference>
<dbReference type="VEuPathDB" id="MicrosporidiaDB:NCER_101972"/>
<keyword evidence="3" id="KW-0328">Glycosyltransferase</keyword>
<dbReference type="OrthoDB" id="2196365at2759"/>
<evidence type="ECO:0000313" key="3">
    <source>
        <dbReference type="EMBL" id="KKO74853.1"/>
    </source>
</evidence>
<feature type="signal peptide" evidence="2">
    <location>
        <begin position="1"/>
        <end position="20"/>
    </location>
</feature>
<dbReference type="VEuPathDB" id="MicrosporidiaDB:AAJ76_4200022224"/>
<feature type="transmembrane region" description="Helical" evidence="1">
    <location>
        <begin position="111"/>
        <end position="137"/>
    </location>
</feature>
<dbReference type="AlphaFoldDB" id="A0A0F9WPI4"/>
<proteinExistence type="predicted"/>
<gene>
    <name evidence="3" type="ORF">AAJ76_4200022224</name>
</gene>
<feature type="transmembrane region" description="Helical" evidence="1">
    <location>
        <begin position="413"/>
        <end position="431"/>
    </location>
</feature>
<dbReference type="RefSeq" id="XP_024330595.1">
    <property type="nucleotide sequence ID" value="XM_024475603.1"/>
</dbReference>
<feature type="transmembrane region" description="Helical" evidence="1">
    <location>
        <begin position="443"/>
        <end position="461"/>
    </location>
</feature>
<evidence type="ECO:0000256" key="2">
    <source>
        <dbReference type="SAM" id="SignalP"/>
    </source>
</evidence>
<evidence type="ECO:0000256" key="1">
    <source>
        <dbReference type="SAM" id="Phobius"/>
    </source>
</evidence>
<dbReference type="VEuPathDB" id="MicrosporidiaDB:G9O61_00g018580"/>
<protein>
    <submittedName>
        <fullName evidence="3">Dolichyl-phosphate-mannose protein o-mannosyltransferase-like protein</fullName>
    </submittedName>
</protein>
<keyword evidence="3" id="KW-0808">Transferase</keyword>
<comment type="caution">
    <text evidence="3">The sequence shown here is derived from an EMBL/GenBank/DDBJ whole genome shotgun (WGS) entry which is preliminary data.</text>
</comment>
<keyword evidence="2" id="KW-0732">Signal</keyword>
<dbReference type="InterPro" id="IPR036300">
    <property type="entry name" value="MIR_dom_sf"/>
</dbReference>
<feature type="chain" id="PRO_5002529582" evidence="2">
    <location>
        <begin position="21"/>
        <end position="500"/>
    </location>
</feature>
<name>A0A0F9WPI4_9MICR</name>
<dbReference type="SUPFAM" id="SSF82109">
    <property type="entry name" value="MIR domain"/>
    <property type="match status" value="1"/>
</dbReference>
<evidence type="ECO:0000313" key="4">
    <source>
        <dbReference type="Proteomes" id="UP000034350"/>
    </source>
</evidence>
<dbReference type="InterPro" id="IPR027005">
    <property type="entry name" value="PMT-like"/>
</dbReference>
<dbReference type="Proteomes" id="UP000034350">
    <property type="component" value="Unassembled WGS sequence"/>
</dbReference>
<dbReference type="PANTHER" id="PTHR10050:SF46">
    <property type="entry name" value="PROTEIN O-MANNOSYL-TRANSFERASE 2"/>
    <property type="match status" value="1"/>
</dbReference>